<dbReference type="OrthoDB" id="9786919at2"/>
<dbReference type="InterPro" id="IPR004358">
    <property type="entry name" value="Sig_transdc_His_kin-like_C"/>
</dbReference>
<dbReference type="Gene3D" id="6.10.340.10">
    <property type="match status" value="1"/>
</dbReference>
<comment type="subcellular location">
    <subcellularLocation>
        <location evidence="2">Cell membrane</location>
    </subcellularLocation>
</comment>
<dbReference type="GO" id="GO:0005886">
    <property type="term" value="C:plasma membrane"/>
    <property type="evidence" value="ECO:0007669"/>
    <property type="project" value="UniProtKB-SubCell"/>
</dbReference>
<reference evidence="13 14" key="1">
    <citation type="submission" date="2018-06" db="EMBL/GenBank/DDBJ databases">
        <title>Sphaerisporangium craniellae sp. nov., isolated from a marine sponge in the South China Sea.</title>
        <authorList>
            <person name="Li L."/>
        </authorList>
    </citation>
    <scope>NUCLEOTIDE SEQUENCE [LARGE SCALE GENOMIC DNA]</scope>
    <source>
        <strain evidence="13 14">LHW63015</strain>
    </source>
</reference>
<dbReference type="PANTHER" id="PTHR45436">
    <property type="entry name" value="SENSOR HISTIDINE KINASE YKOH"/>
    <property type="match status" value="1"/>
</dbReference>
<dbReference type="PRINTS" id="PR00344">
    <property type="entry name" value="BCTRLSENSOR"/>
</dbReference>
<dbReference type="InterPro" id="IPR036097">
    <property type="entry name" value="HisK_dim/P_sf"/>
</dbReference>
<keyword evidence="7 13" id="KW-0418">Kinase</keyword>
<keyword evidence="4" id="KW-0597">Phosphoprotein</keyword>
<keyword evidence="8" id="KW-1133">Transmembrane helix</keyword>
<dbReference type="SUPFAM" id="SSF158472">
    <property type="entry name" value="HAMP domain-like"/>
    <property type="match status" value="1"/>
</dbReference>
<dbReference type="InterPro" id="IPR003660">
    <property type="entry name" value="HAMP_dom"/>
</dbReference>
<dbReference type="Proteomes" id="UP000253303">
    <property type="component" value="Unassembled WGS sequence"/>
</dbReference>
<sequence length="475" mass="51516">MLRRARQRPTGLRGRLVITFALVAISASALVAGIGYTLVKTALVNRTERAAVSDVSNTLEQISVPIGALWPGELPPAGEDLSAVHRSLRAPGREVILTYQEAIYSAEHMTLDDVPYELEVRARHRIVSQRKMIDGRTWLVIGTQVQRLARNGAILPTGMTVYVFVSLADEQRILADLREGLAKAGAITLIVGLTGALLSARRVLLPVRRLGLAARALGEGRLDTRLPVHGSDELARLTATFNESASALEKSVTELRSLEAISRRFVADVSHELRTPLAAMTAVTDMLQEEAERLPPEPAKAVRLVLGEIARLRVLVEHLIEASRLDAGTATLRVERVNIADVLADCLEVRGWGDQVRVNVSEGLAFTLDPRRFDVIVANLVGNALRHGAPPVLLSARGTPNGLEVKVRDHGKGISVEDLPHVFDRFFKAEAGRARSEGSGLGLSIARANARLHGGTISVRRQDPGTLFTVWLPNA</sequence>
<dbReference type="FunFam" id="1.10.287.130:FF:000010">
    <property type="entry name" value="Two-component sensor histidine kinase"/>
    <property type="match status" value="1"/>
</dbReference>
<dbReference type="InterPro" id="IPR036890">
    <property type="entry name" value="HATPase_C_sf"/>
</dbReference>
<keyword evidence="10" id="KW-0472">Membrane</keyword>
<dbReference type="SMART" id="SM00388">
    <property type="entry name" value="HisKA"/>
    <property type="match status" value="1"/>
</dbReference>
<dbReference type="CDD" id="cd00082">
    <property type="entry name" value="HisKA"/>
    <property type="match status" value="1"/>
</dbReference>
<evidence type="ECO:0000256" key="3">
    <source>
        <dbReference type="ARBA" id="ARBA00012438"/>
    </source>
</evidence>
<evidence type="ECO:0000256" key="7">
    <source>
        <dbReference type="ARBA" id="ARBA00022777"/>
    </source>
</evidence>
<gene>
    <name evidence="13" type="ORF">DP939_19330</name>
</gene>
<comment type="catalytic activity">
    <reaction evidence="1">
        <text>ATP + protein L-histidine = ADP + protein N-phospho-L-histidine.</text>
        <dbReference type="EC" id="2.7.13.3"/>
    </reaction>
</comment>
<dbReference type="InterPro" id="IPR003661">
    <property type="entry name" value="HisK_dim/P_dom"/>
</dbReference>
<evidence type="ECO:0000256" key="9">
    <source>
        <dbReference type="ARBA" id="ARBA00023012"/>
    </source>
</evidence>
<dbReference type="PANTHER" id="PTHR45436:SF5">
    <property type="entry name" value="SENSOR HISTIDINE KINASE TRCS"/>
    <property type="match status" value="1"/>
</dbReference>
<dbReference type="SUPFAM" id="SSF55874">
    <property type="entry name" value="ATPase domain of HSP90 chaperone/DNA topoisomerase II/histidine kinase"/>
    <property type="match status" value="1"/>
</dbReference>
<evidence type="ECO:0000256" key="1">
    <source>
        <dbReference type="ARBA" id="ARBA00000085"/>
    </source>
</evidence>
<protein>
    <recommendedName>
        <fullName evidence="3">histidine kinase</fullName>
        <ecNumber evidence="3">2.7.13.3</ecNumber>
    </recommendedName>
</protein>
<dbReference type="CDD" id="cd00075">
    <property type="entry name" value="HATPase"/>
    <property type="match status" value="1"/>
</dbReference>
<evidence type="ECO:0000313" key="13">
    <source>
        <dbReference type="EMBL" id="RBQ18639.1"/>
    </source>
</evidence>
<dbReference type="Pfam" id="PF02518">
    <property type="entry name" value="HATPase_c"/>
    <property type="match status" value="1"/>
</dbReference>
<dbReference type="Gene3D" id="3.30.565.10">
    <property type="entry name" value="Histidine kinase-like ATPase, C-terminal domain"/>
    <property type="match status" value="1"/>
</dbReference>
<evidence type="ECO:0000256" key="2">
    <source>
        <dbReference type="ARBA" id="ARBA00004236"/>
    </source>
</evidence>
<dbReference type="InterPro" id="IPR050428">
    <property type="entry name" value="TCS_sensor_his_kinase"/>
</dbReference>
<feature type="domain" description="Histidine kinase" evidence="11">
    <location>
        <begin position="268"/>
        <end position="475"/>
    </location>
</feature>
<dbReference type="CDD" id="cd06225">
    <property type="entry name" value="HAMP"/>
    <property type="match status" value="1"/>
</dbReference>
<evidence type="ECO:0000256" key="10">
    <source>
        <dbReference type="ARBA" id="ARBA00023136"/>
    </source>
</evidence>
<accession>A0A366LZ45</accession>
<dbReference type="EMBL" id="QMEY01000007">
    <property type="protein sequence ID" value="RBQ18639.1"/>
    <property type="molecule type" value="Genomic_DNA"/>
</dbReference>
<proteinExistence type="predicted"/>
<dbReference type="SMART" id="SM00387">
    <property type="entry name" value="HATPase_c"/>
    <property type="match status" value="1"/>
</dbReference>
<comment type="caution">
    <text evidence="13">The sequence shown here is derived from an EMBL/GenBank/DDBJ whole genome shotgun (WGS) entry which is preliminary data.</text>
</comment>
<dbReference type="GO" id="GO:0000155">
    <property type="term" value="F:phosphorelay sensor kinase activity"/>
    <property type="evidence" value="ECO:0007669"/>
    <property type="project" value="InterPro"/>
</dbReference>
<organism evidence="13 14">
    <name type="scientific">Spongiactinospora rosea</name>
    <dbReference type="NCBI Taxonomy" id="2248750"/>
    <lineage>
        <taxon>Bacteria</taxon>
        <taxon>Bacillati</taxon>
        <taxon>Actinomycetota</taxon>
        <taxon>Actinomycetes</taxon>
        <taxon>Streptosporangiales</taxon>
        <taxon>Streptosporangiaceae</taxon>
        <taxon>Spongiactinospora</taxon>
    </lineage>
</organism>
<evidence type="ECO:0000256" key="8">
    <source>
        <dbReference type="ARBA" id="ARBA00022989"/>
    </source>
</evidence>
<evidence type="ECO:0000313" key="14">
    <source>
        <dbReference type="Proteomes" id="UP000253303"/>
    </source>
</evidence>
<keyword evidence="9" id="KW-0902">Two-component regulatory system</keyword>
<dbReference type="Gene3D" id="1.10.287.130">
    <property type="match status" value="1"/>
</dbReference>
<name>A0A366LZ45_9ACTN</name>
<keyword evidence="14" id="KW-1185">Reference proteome</keyword>
<dbReference type="PROSITE" id="PS50109">
    <property type="entry name" value="HIS_KIN"/>
    <property type="match status" value="1"/>
</dbReference>
<keyword evidence="5" id="KW-0808">Transferase</keyword>
<evidence type="ECO:0000259" key="12">
    <source>
        <dbReference type="PROSITE" id="PS50885"/>
    </source>
</evidence>
<dbReference type="Pfam" id="PF00512">
    <property type="entry name" value="HisKA"/>
    <property type="match status" value="1"/>
</dbReference>
<evidence type="ECO:0000256" key="4">
    <source>
        <dbReference type="ARBA" id="ARBA00022553"/>
    </source>
</evidence>
<dbReference type="SMART" id="SM00304">
    <property type="entry name" value="HAMP"/>
    <property type="match status" value="1"/>
</dbReference>
<dbReference type="SUPFAM" id="SSF47384">
    <property type="entry name" value="Homodimeric domain of signal transducing histidine kinase"/>
    <property type="match status" value="1"/>
</dbReference>
<evidence type="ECO:0000259" key="11">
    <source>
        <dbReference type="PROSITE" id="PS50109"/>
    </source>
</evidence>
<dbReference type="Pfam" id="PF00672">
    <property type="entry name" value="HAMP"/>
    <property type="match status" value="1"/>
</dbReference>
<dbReference type="EC" id="2.7.13.3" evidence="3"/>
<dbReference type="InterPro" id="IPR003594">
    <property type="entry name" value="HATPase_dom"/>
</dbReference>
<keyword evidence="6" id="KW-0812">Transmembrane</keyword>
<evidence type="ECO:0000256" key="5">
    <source>
        <dbReference type="ARBA" id="ARBA00022679"/>
    </source>
</evidence>
<evidence type="ECO:0000256" key="6">
    <source>
        <dbReference type="ARBA" id="ARBA00022692"/>
    </source>
</evidence>
<dbReference type="AlphaFoldDB" id="A0A366LZ45"/>
<feature type="domain" description="HAMP" evidence="12">
    <location>
        <begin position="201"/>
        <end position="253"/>
    </location>
</feature>
<dbReference type="PROSITE" id="PS50885">
    <property type="entry name" value="HAMP"/>
    <property type="match status" value="1"/>
</dbReference>
<dbReference type="InterPro" id="IPR005467">
    <property type="entry name" value="His_kinase_dom"/>
</dbReference>